<protein>
    <submittedName>
        <fullName evidence="1">Uncharacterized protein</fullName>
    </submittedName>
</protein>
<dbReference type="STRING" id="432608.A6V39_04995"/>
<dbReference type="Proteomes" id="UP000077623">
    <property type="component" value="Unassembled WGS sequence"/>
</dbReference>
<name>A0A1A9QCG6_9MOLU</name>
<reference evidence="2" key="1">
    <citation type="submission" date="2016-04" db="EMBL/GenBank/DDBJ databases">
        <authorList>
            <person name="Quiroz-Castaneda R.E."/>
            <person name="Martinez-Ocampo F."/>
        </authorList>
    </citation>
    <scope>NUCLEOTIDE SEQUENCE [LARGE SCALE GENOMIC DNA]</scope>
    <source>
        <strain evidence="2">INIFAP01</strain>
    </source>
</reference>
<organism evidence="1 2">
    <name type="scientific">Candidatus Mycoplasma haematobovis</name>
    <dbReference type="NCBI Taxonomy" id="432608"/>
    <lineage>
        <taxon>Bacteria</taxon>
        <taxon>Bacillati</taxon>
        <taxon>Mycoplasmatota</taxon>
        <taxon>Mollicutes</taxon>
        <taxon>Mycoplasmataceae</taxon>
        <taxon>Mycoplasma</taxon>
    </lineage>
</organism>
<keyword evidence="2" id="KW-1185">Reference proteome</keyword>
<evidence type="ECO:0000313" key="2">
    <source>
        <dbReference type="Proteomes" id="UP000077623"/>
    </source>
</evidence>
<gene>
    <name evidence="1" type="ORF">A6V39_04995</name>
</gene>
<comment type="caution">
    <text evidence="1">The sequence shown here is derived from an EMBL/GenBank/DDBJ whole genome shotgun (WGS) entry which is preliminary data.</text>
</comment>
<sequence>MVATTALVASSSGAVVSYSTSNTSSISTRTEALEKEDNKIDNPLVWASFKDKGNSGSNSENVNPLDWF</sequence>
<dbReference type="EMBL" id="LWUJ01000014">
    <property type="protein sequence ID" value="OAL09784.1"/>
    <property type="molecule type" value="Genomic_DNA"/>
</dbReference>
<proteinExistence type="predicted"/>
<evidence type="ECO:0000313" key="1">
    <source>
        <dbReference type="EMBL" id="OAL09784.1"/>
    </source>
</evidence>
<dbReference type="AlphaFoldDB" id="A0A1A9QCG6"/>
<accession>A0A1A9QCG6</accession>